<evidence type="ECO:0000259" key="3">
    <source>
        <dbReference type="Pfam" id="PF13649"/>
    </source>
</evidence>
<reference evidence="4 5" key="1">
    <citation type="submission" date="2021-10" db="EMBL/GenBank/DDBJ databases">
        <title>Streptomyces gossypii sp. nov., isolated from soil collected from cotton field.</title>
        <authorList>
            <person name="Ge X."/>
            <person name="Chen X."/>
            <person name="Liu W."/>
        </authorList>
    </citation>
    <scope>NUCLEOTIDE SEQUENCE [LARGE SCALE GENOMIC DNA]</scope>
    <source>
        <strain evidence="4 5">N2-109</strain>
    </source>
</reference>
<dbReference type="PANTHER" id="PTHR43861:SF1">
    <property type="entry name" value="TRANS-ACONITATE 2-METHYLTRANSFERASE"/>
    <property type="match status" value="1"/>
</dbReference>
<dbReference type="EMBL" id="JAJAGO010000020">
    <property type="protein sequence ID" value="MCT2594422.1"/>
    <property type="molecule type" value="Genomic_DNA"/>
</dbReference>
<dbReference type="SUPFAM" id="SSF53335">
    <property type="entry name" value="S-adenosyl-L-methionine-dependent methyltransferases"/>
    <property type="match status" value="1"/>
</dbReference>
<evidence type="ECO:0000256" key="2">
    <source>
        <dbReference type="ARBA" id="ARBA00022679"/>
    </source>
</evidence>
<evidence type="ECO:0000313" key="5">
    <source>
        <dbReference type="Proteomes" id="UP001156389"/>
    </source>
</evidence>
<dbReference type="RefSeq" id="WP_260221750.1">
    <property type="nucleotide sequence ID" value="NZ_JAJAGO010000020.1"/>
</dbReference>
<evidence type="ECO:0000313" key="4">
    <source>
        <dbReference type="EMBL" id="MCT2594422.1"/>
    </source>
</evidence>
<dbReference type="PANTHER" id="PTHR43861">
    <property type="entry name" value="TRANS-ACONITATE 2-METHYLTRANSFERASE-RELATED"/>
    <property type="match status" value="1"/>
</dbReference>
<sequence>MTNAVDHYDLLLAEHFSWMLGDDIPGSATQQARLLRDLGVIPVSPNGTEATAVDLGCGPGTQTLALTALGFTRVLAVDTNAALLEELTAHTNGDPAATAAVRTVHADLRTALPQLTEPGTVDAVVCMGDTLTHLPARSDVTAVLEDAATALAPGGNLVITYRDLTRPLEGTDRFLPVRSTENKLITCFLEYADEETVTVHDLVHLRSGNGWEMHAGSYPKLRLGTDWLEGQCRSAGLTVRRSAPGARGLHVLHAVRGSA</sequence>
<dbReference type="InterPro" id="IPR041698">
    <property type="entry name" value="Methyltransf_25"/>
</dbReference>
<dbReference type="Proteomes" id="UP001156389">
    <property type="component" value="Unassembled WGS sequence"/>
</dbReference>
<name>A0ABT2K2N9_9ACTN</name>
<proteinExistence type="predicted"/>
<organism evidence="4 5">
    <name type="scientific">Streptomyces gossypii</name>
    <dbReference type="NCBI Taxonomy" id="2883101"/>
    <lineage>
        <taxon>Bacteria</taxon>
        <taxon>Bacillati</taxon>
        <taxon>Actinomycetota</taxon>
        <taxon>Actinomycetes</taxon>
        <taxon>Kitasatosporales</taxon>
        <taxon>Streptomycetaceae</taxon>
        <taxon>Streptomyces</taxon>
    </lineage>
</organism>
<dbReference type="GO" id="GO:0032259">
    <property type="term" value="P:methylation"/>
    <property type="evidence" value="ECO:0007669"/>
    <property type="project" value="UniProtKB-KW"/>
</dbReference>
<dbReference type="InterPro" id="IPR029063">
    <property type="entry name" value="SAM-dependent_MTases_sf"/>
</dbReference>
<dbReference type="GO" id="GO:0008168">
    <property type="term" value="F:methyltransferase activity"/>
    <property type="evidence" value="ECO:0007669"/>
    <property type="project" value="UniProtKB-KW"/>
</dbReference>
<feature type="domain" description="Methyltransferase" evidence="3">
    <location>
        <begin position="53"/>
        <end position="155"/>
    </location>
</feature>
<keyword evidence="1 4" id="KW-0489">Methyltransferase</keyword>
<dbReference type="CDD" id="cd02440">
    <property type="entry name" value="AdoMet_MTases"/>
    <property type="match status" value="1"/>
</dbReference>
<evidence type="ECO:0000256" key="1">
    <source>
        <dbReference type="ARBA" id="ARBA00022603"/>
    </source>
</evidence>
<accession>A0ABT2K2N9</accession>
<dbReference type="Gene3D" id="3.40.50.150">
    <property type="entry name" value="Vaccinia Virus protein VP39"/>
    <property type="match status" value="1"/>
</dbReference>
<gene>
    <name evidence="4" type="ORF">LHJ74_31705</name>
</gene>
<protein>
    <submittedName>
        <fullName evidence="4">Class I SAM-dependent methyltransferase</fullName>
    </submittedName>
</protein>
<comment type="caution">
    <text evidence="4">The sequence shown here is derived from an EMBL/GenBank/DDBJ whole genome shotgun (WGS) entry which is preliminary data.</text>
</comment>
<keyword evidence="5" id="KW-1185">Reference proteome</keyword>
<dbReference type="Pfam" id="PF13649">
    <property type="entry name" value="Methyltransf_25"/>
    <property type="match status" value="1"/>
</dbReference>
<keyword evidence="2" id="KW-0808">Transferase</keyword>